<dbReference type="Pfam" id="PF00583">
    <property type="entry name" value="Acetyltransf_1"/>
    <property type="match status" value="1"/>
</dbReference>
<evidence type="ECO:0000259" key="1">
    <source>
        <dbReference type="PROSITE" id="PS51186"/>
    </source>
</evidence>
<dbReference type="eggNOG" id="COG0456">
    <property type="taxonomic scope" value="Bacteria"/>
</dbReference>
<dbReference type="STRING" id="371731.Rsw2DRAFT_3195"/>
<dbReference type="PROSITE" id="PS51186">
    <property type="entry name" value="GNAT"/>
    <property type="match status" value="1"/>
</dbReference>
<gene>
    <name evidence="2" type="ORF">Rsw2DRAFT_3195</name>
</gene>
<dbReference type="InterPro" id="IPR016181">
    <property type="entry name" value="Acyl_CoA_acyltransferase"/>
</dbReference>
<sequence>MLPDDLPAVVRVHQLAFRGFFLDRMGPAFLRGYYRAVLDWTGAIALVAQTSAGVQGFAVGFADPDGFYRHFRARRRRLIPAILLALIRRPSLLADILRNARRVEVAQGAEPGVVELSSIATAAPGRGIGAVLVQAFCAEAFGQGAVAVALTTDRDDNGVVRDFYERHGFKHVGHESRGERVLCCYRLARP</sequence>
<dbReference type="AlphaFoldDB" id="C8S567"/>
<dbReference type="SUPFAM" id="SSF55729">
    <property type="entry name" value="Acyl-CoA N-acyltransferases (Nat)"/>
    <property type="match status" value="1"/>
</dbReference>
<comment type="caution">
    <text evidence="2">The sequence shown here is derived from an EMBL/GenBank/DDBJ whole genome shotgun (WGS) entry which is preliminary data.</text>
</comment>
<name>C8S567_9RHOB</name>
<evidence type="ECO:0000313" key="2">
    <source>
        <dbReference type="EMBL" id="EEW23863.1"/>
    </source>
</evidence>
<dbReference type="InterPro" id="IPR000182">
    <property type="entry name" value="GNAT_dom"/>
</dbReference>
<dbReference type="EMBL" id="ACYY01000031">
    <property type="protein sequence ID" value="EEW23863.1"/>
    <property type="molecule type" value="Genomic_DNA"/>
</dbReference>
<organism evidence="2 3">
    <name type="scientific">Rhodobacter ferrooxidans</name>
    <dbReference type="NCBI Taxonomy" id="371731"/>
    <lineage>
        <taxon>Bacteria</taxon>
        <taxon>Pseudomonadati</taxon>
        <taxon>Pseudomonadota</taxon>
        <taxon>Alphaproteobacteria</taxon>
        <taxon>Rhodobacterales</taxon>
        <taxon>Rhodobacter group</taxon>
        <taxon>Rhodobacter</taxon>
    </lineage>
</organism>
<dbReference type="GO" id="GO:0016747">
    <property type="term" value="F:acyltransferase activity, transferring groups other than amino-acyl groups"/>
    <property type="evidence" value="ECO:0007669"/>
    <property type="project" value="InterPro"/>
</dbReference>
<dbReference type="Gene3D" id="3.40.630.30">
    <property type="match status" value="1"/>
</dbReference>
<reference evidence="2 3" key="1">
    <citation type="submission" date="2009-08" db="EMBL/GenBank/DDBJ databases">
        <title>The draft genome of Rhodobacter sp. SW2.</title>
        <authorList>
            <consortium name="US DOE Joint Genome Institute (JGI-PGF)"/>
            <person name="Lucas S."/>
            <person name="Copeland A."/>
            <person name="Lapidus A."/>
            <person name="Glavina del Rio T."/>
            <person name="Tice H."/>
            <person name="Bruce D."/>
            <person name="Goodwin L."/>
            <person name="Pitluck S."/>
            <person name="Larimer F."/>
            <person name="Land M.L."/>
            <person name="Hauser L."/>
            <person name="Emerson D."/>
        </authorList>
    </citation>
    <scope>NUCLEOTIDE SEQUENCE [LARGE SCALE GENOMIC DNA]</scope>
    <source>
        <strain evidence="2 3">SW2</strain>
    </source>
</reference>
<evidence type="ECO:0000313" key="3">
    <source>
        <dbReference type="Proteomes" id="UP000010121"/>
    </source>
</evidence>
<protein>
    <submittedName>
        <fullName evidence="2">GCN5-related N-acetyltransferase</fullName>
    </submittedName>
</protein>
<keyword evidence="2" id="KW-0808">Transferase</keyword>
<accession>C8S567</accession>
<proteinExistence type="predicted"/>
<dbReference type="OrthoDB" id="143110at2"/>
<feature type="domain" description="N-acetyltransferase" evidence="1">
    <location>
        <begin position="1"/>
        <end position="190"/>
    </location>
</feature>
<keyword evidence="3" id="KW-1185">Reference proteome</keyword>
<dbReference type="Proteomes" id="UP000010121">
    <property type="component" value="Unassembled WGS sequence"/>
</dbReference>